<dbReference type="InterPro" id="IPR048375">
    <property type="entry name" value="YtxK-like_N"/>
</dbReference>
<evidence type="ECO:0000313" key="3">
    <source>
        <dbReference type="EMBL" id="MDE5412298.1"/>
    </source>
</evidence>
<comment type="caution">
    <text evidence="3">The sequence shown here is derived from an EMBL/GenBank/DDBJ whole genome shotgun (WGS) entry which is preliminary data.</text>
</comment>
<dbReference type="Proteomes" id="UP001148125">
    <property type="component" value="Unassembled WGS sequence"/>
</dbReference>
<reference evidence="3" key="1">
    <citation type="submission" date="2024-05" db="EMBL/GenBank/DDBJ databases">
        <title>Alkalihalobacillus sp. strain MEB203 novel alkaliphilic bacterium from Lonar Lake, India.</title>
        <authorList>
            <person name="Joshi A."/>
            <person name="Thite S."/>
            <person name="Mengade P."/>
        </authorList>
    </citation>
    <scope>NUCLEOTIDE SEQUENCE</scope>
    <source>
        <strain evidence="3">MEB 203</strain>
    </source>
</reference>
<dbReference type="Gene3D" id="1.10.150.470">
    <property type="match status" value="1"/>
</dbReference>
<dbReference type="InterPro" id="IPR029063">
    <property type="entry name" value="SAM-dependent_MTases_sf"/>
</dbReference>
<dbReference type="InterPro" id="IPR016843">
    <property type="entry name" value="S-AdoMet-dep_Ade-MeTrfase_prd"/>
</dbReference>
<dbReference type="GO" id="GO:0008168">
    <property type="term" value="F:methyltransferase activity"/>
    <property type="evidence" value="ECO:0007669"/>
    <property type="project" value="UniProtKB-KW"/>
</dbReference>
<dbReference type="EMBL" id="JAOTPO010000002">
    <property type="protein sequence ID" value="MDE5412298.1"/>
    <property type="molecule type" value="Genomic_DNA"/>
</dbReference>
<dbReference type="Pfam" id="PF21106">
    <property type="entry name" value="YtxK_like"/>
    <property type="match status" value="1"/>
</dbReference>
<dbReference type="Gene3D" id="3.40.50.150">
    <property type="entry name" value="Vaccinia Virus protein VP39"/>
    <property type="match status" value="1"/>
</dbReference>
<feature type="domain" description="DNA methylase adenine-specific" evidence="1">
    <location>
        <begin position="98"/>
        <end position="292"/>
    </location>
</feature>
<keyword evidence="4" id="KW-1185">Reference proteome</keyword>
<dbReference type="SUPFAM" id="SSF53335">
    <property type="entry name" value="S-adenosyl-L-methionine-dependent methyltransferases"/>
    <property type="match status" value="1"/>
</dbReference>
<gene>
    <name evidence="3" type="ORF">N7Z68_02800</name>
</gene>
<feature type="domain" description="YtxK-like N-terminal helical" evidence="2">
    <location>
        <begin position="9"/>
        <end position="87"/>
    </location>
</feature>
<sequence length="331" mass="37058">MLEAKTNLEKLFVVLDESAELLKEELDVTYLEALAEAGENFFQGEVVQDLTSSTKKQLEQRLQQVDVESLHKEEVRKALQLAVLKGMKEATQPNHALTPDTVAVFISYLVNKVTSKMKDVTIGDPAVGTGNLLTAVMNGLPKKSKSYGLEADETLLHLAFVSANLQQQEIELYHQDSIRPLSLAPVDVMISDLPIGYYPNDDIAANYELKAKEGRSFVHHLMIEKSLELTKENGYLIFLIPNFLFESDQAPALNAYLKEKSIILGLLQLPQTMFKNAQSGKSILILQKKGPDAIQPRQALLAEMPSFSRQDALADMLKQIDRWFKEELNLS</sequence>
<evidence type="ECO:0000259" key="1">
    <source>
        <dbReference type="Pfam" id="PF02384"/>
    </source>
</evidence>
<keyword evidence="3" id="KW-0489">Methyltransferase</keyword>
<protein>
    <submittedName>
        <fullName evidence="3">Class I SAM-dependent methyltransferase</fullName>
    </submittedName>
</protein>
<dbReference type="PANTHER" id="PTHR41313">
    <property type="entry name" value="ADENINE-SPECIFIC METHYLTRANSFERASE"/>
    <property type="match status" value="1"/>
</dbReference>
<dbReference type="InterPro" id="IPR003356">
    <property type="entry name" value="DNA_methylase_A-5"/>
</dbReference>
<keyword evidence="3" id="KW-0808">Transferase</keyword>
<evidence type="ECO:0000313" key="4">
    <source>
        <dbReference type="Proteomes" id="UP001148125"/>
    </source>
</evidence>
<dbReference type="RefSeq" id="WP_275116936.1">
    <property type="nucleotide sequence ID" value="NZ_JAOTPO010000002.1"/>
</dbReference>
<organism evidence="3 4">
    <name type="scientific">Alkalihalobacterium chitinilyticum</name>
    <dbReference type="NCBI Taxonomy" id="2980103"/>
    <lineage>
        <taxon>Bacteria</taxon>
        <taxon>Bacillati</taxon>
        <taxon>Bacillota</taxon>
        <taxon>Bacilli</taxon>
        <taxon>Bacillales</taxon>
        <taxon>Bacillaceae</taxon>
        <taxon>Alkalihalobacterium</taxon>
    </lineage>
</organism>
<proteinExistence type="predicted"/>
<dbReference type="InterPro" id="IPR052933">
    <property type="entry name" value="DNA_Protect_Modify"/>
</dbReference>
<dbReference type="GO" id="GO:0032259">
    <property type="term" value="P:methylation"/>
    <property type="evidence" value="ECO:0007669"/>
    <property type="project" value="UniProtKB-KW"/>
</dbReference>
<dbReference type="PRINTS" id="PR00507">
    <property type="entry name" value="N12N6MTFRASE"/>
</dbReference>
<dbReference type="Pfam" id="PF02384">
    <property type="entry name" value="N6_Mtase"/>
    <property type="match status" value="1"/>
</dbReference>
<evidence type="ECO:0000259" key="2">
    <source>
        <dbReference type="Pfam" id="PF21106"/>
    </source>
</evidence>
<name>A0ABT5VA15_9BACI</name>
<dbReference type="PIRSF" id="PIRSF026567">
    <property type="entry name" value="Adenine_mtase_bact_prd"/>
    <property type="match status" value="1"/>
</dbReference>
<dbReference type="PANTHER" id="PTHR41313:SF1">
    <property type="entry name" value="DNA METHYLASE ADENINE-SPECIFIC DOMAIN-CONTAINING PROTEIN"/>
    <property type="match status" value="1"/>
</dbReference>
<accession>A0ABT5VA15</accession>